<comment type="caution">
    <text evidence="13">The sequence shown here is derived from an EMBL/GenBank/DDBJ whole genome shotgun (WGS) entry which is preliminary data.</text>
</comment>
<evidence type="ECO:0000256" key="4">
    <source>
        <dbReference type="ARBA" id="ARBA00022475"/>
    </source>
</evidence>
<evidence type="ECO:0000256" key="11">
    <source>
        <dbReference type="ARBA" id="ARBA00045497"/>
    </source>
</evidence>
<evidence type="ECO:0000313" key="13">
    <source>
        <dbReference type="EMBL" id="EFV94333.1"/>
    </source>
</evidence>
<dbReference type="RefSeq" id="WP_005674899.1">
    <property type="nucleotide sequence ID" value="NZ_CP146288.1"/>
</dbReference>
<dbReference type="PANTHER" id="PTHR46494">
    <property type="entry name" value="CORA FAMILY METAL ION TRANSPORTER (EUROFUNG)"/>
    <property type="match status" value="1"/>
</dbReference>
<dbReference type="Pfam" id="PF01544">
    <property type="entry name" value="CorA"/>
    <property type="match status" value="1"/>
</dbReference>
<dbReference type="FunFam" id="1.20.58.340:FF:000004">
    <property type="entry name" value="Magnesium transport protein CorA"/>
    <property type="match status" value="1"/>
</dbReference>
<dbReference type="Gene3D" id="3.30.460.20">
    <property type="entry name" value="CorA soluble domain-like"/>
    <property type="match status" value="1"/>
</dbReference>
<feature type="transmembrane region" description="Helical" evidence="12">
    <location>
        <begin position="297"/>
        <end position="314"/>
    </location>
</feature>
<dbReference type="GO" id="GO:0050897">
    <property type="term" value="F:cobalt ion binding"/>
    <property type="evidence" value="ECO:0007669"/>
    <property type="project" value="TreeGrafter"/>
</dbReference>
<proteinExistence type="inferred from homology"/>
<keyword evidence="7 12" id="KW-1133">Transmembrane helix</keyword>
<evidence type="ECO:0000256" key="5">
    <source>
        <dbReference type="ARBA" id="ARBA00022692"/>
    </source>
</evidence>
<dbReference type="GO" id="GO:0015095">
    <property type="term" value="F:magnesium ion transmembrane transporter activity"/>
    <property type="evidence" value="ECO:0007669"/>
    <property type="project" value="TreeGrafter"/>
</dbReference>
<protein>
    <submittedName>
        <fullName evidence="13">Putative magnesium and cobalt transport protein CorA</fullName>
    </submittedName>
</protein>
<dbReference type="GO" id="GO:0015087">
    <property type="term" value="F:cobalt ion transmembrane transporter activity"/>
    <property type="evidence" value="ECO:0007669"/>
    <property type="project" value="TreeGrafter"/>
</dbReference>
<keyword evidence="8" id="KW-0406">Ion transport</keyword>
<reference evidence="13 14" key="1">
    <citation type="submission" date="2010-12" db="EMBL/GenBank/DDBJ databases">
        <authorList>
            <person name="Muzny D."/>
            <person name="Qin X."/>
            <person name="Deng J."/>
            <person name="Jiang H."/>
            <person name="Liu Y."/>
            <person name="Qu J."/>
            <person name="Song X.-Z."/>
            <person name="Zhang L."/>
            <person name="Thornton R."/>
            <person name="Coyle M."/>
            <person name="Francisco L."/>
            <person name="Jackson L."/>
            <person name="Javaid M."/>
            <person name="Korchina V."/>
            <person name="Kovar C."/>
            <person name="Mata R."/>
            <person name="Mathew T."/>
            <person name="Ngo R."/>
            <person name="Nguyen L."/>
            <person name="Nguyen N."/>
            <person name="Okwuonu G."/>
            <person name="Ongeri F."/>
            <person name="Pham C."/>
            <person name="Simmons D."/>
            <person name="Wilczek-Boney K."/>
            <person name="Hale W."/>
            <person name="Jakkamsetti A."/>
            <person name="Pham P."/>
            <person name="Ruth R."/>
            <person name="San Lucas F."/>
            <person name="Warren J."/>
            <person name="Zhang J."/>
            <person name="Zhao Z."/>
            <person name="Zhou C."/>
            <person name="Zhu D."/>
            <person name="Lee S."/>
            <person name="Bess C."/>
            <person name="Blankenburg K."/>
            <person name="Forbes L."/>
            <person name="Fu Q."/>
            <person name="Gubbala S."/>
            <person name="Hirani K."/>
            <person name="Jayaseelan J.C."/>
            <person name="Lara F."/>
            <person name="Munidasa M."/>
            <person name="Palculict T."/>
            <person name="Patil S."/>
            <person name="Pu L.-L."/>
            <person name="Saada N."/>
            <person name="Tang L."/>
            <person name="Weissenberger G."/>
            <person name="Zhu Y."/>
            <person name="Hemphill L."/>
            <person name="Shang Y."/>
            <person name="Youmans B."/>
            <person name="Ayvaz T."/>
            <person name="Ross M."/>
            <person name="Santibanez J."/>
            <person name="Aqrawi P."/>
            <person name="Gross S."/>
            <person name="Joshi V."/>
            <person name="Fowler G."/>
            <person name="Nazareth L."/>
            <person name="Reid J."/>
            <person name="Worley K."/>
            <person name="Petrosino J."/>
            <person name="Highlander S."/>
            <person name="Gibbs R."/>
        </authorList>
    </citation>
    <scope>NUCLEOTIDE SEQUENCE [LARGE SCALE GENOMIC DNA]</scope>
    <source>
        <strain evidence="13 14">ATCC 51599</strain>
    </source>
</reference>
<dbReference type="InterPro" id="IPR045861">
    <property type="entry name" value="CorA_cytoplasmic_dom"/>
</dbReference>
<evidence type="ECO:0000256" key="12">
    <source>
        <dbReference type="SAM" id="Phobius"/>
    </source>
</evidence>
<keyword evidence="6" id="KW-0460">Magnesium</keyword>
<dbReference type="SUPFAM" id="SSF143865">
    <property type="entry name" value="CorA soluble domain-like"/>
    <property type="match status" value="1"/>
</dbReference>
<dbReference type="InterPro" id="IPR002523">
    <property type="entry name" value="MgTranspt_CorA/ZnTranspt_ZntB"/>
</dbReference>
<keyword evidence="14" id="KW-1185">Reference proteome</keyword>
<feature type="transmembrane region" description="Helical" evidence="12">
    <location>
        <begin position="266"/>
        <end position="285"/>
    </location>
</feature>
<keyword evidence="3" id="KW-0813">Transport</keyword>
<evidence type="ECO:0000256" key="8">
    <source>
        <dbReference type="ARBA" id="ARBA00023065"/>
    </source>
</evidence>
<dbReference type="CDD" id="cd12830">
    <property type="entry name" value="MtCorA-like"/>
    <property type="match status" value="1"/>
</dbReference>
<accession>E7S0I4</accession>
<dbReference type="eggNOG" id="COG0598">
    <property type="taxonomic scope" value="Bacteria"/>
</dbReference>
<dbReference type="GO" id="GO:0000287">
    <property type="term" value="F:magnesium ion binding"/>
    <property type="evidence" value="ECO:0007669"/>
    <property type="project" value="TreeGrafter"/>
</dbReference>
<dbReference type="GO" id="GO:0005886">
    <property type="term" value="C:plasma membrane"/>
    <property type="evidence" value="ECO:0007669"/>
    <property type="project" value="UniProtKB-SubCell"/>
</dbReference>
<dbReference type="InterPro" id="IPR045863">
    <property type="entry name" value="CorA_TM1_TM2"/>
</dbReference>
<dbReference type="STRING" id="887898.HMPREF0551_2448"/>
<keyword evidence="5 12" id="KW-0812">Transmembrane</keyword>
<keyword evidence="9 12" id="KW-0472">Membrane</keyword>
<dbReference type="SUPFAM" id="SSF144083">
    <property type="entry name" value="Magnesium transport protein CorA, transmembrane region"/>
    <property type="match status" value="1"/>
</dbReference>
<organism evidence="13 14">
    <name type="scientific">Lautropia mirabilis ATCC 51599</name>
    <dbReference type="NCBI Taxonomy" id="887898"/>
    <lineage>
        <taxon>Bacteria</taxon>
        <taxon>Pseudomonadati</taxon>
        <taxon>Pseudomonadota</taxon>
        <taxon>Betaproteobacteria</taxon>
        <taxon>Burkholderiales</taxon>
        <taxon>Burkholderiaceae</taxon>
        <taxon>Lautropia</taxon>
    </lineage>
</organism>
<evidence type="ECO:0000256" key="1">
    <source>
        <dbReference type="ARBA" id="ARBA00004651"/>
    </source>
</evidence>
<comment type="similarity">
    <text evidence="2">Belongs to the CorA metal ion transporter (MIT) (TC 1.A.35) family.</text>
</comment>
<keyword evidence="4" id="KW-1003">Cell membrane</keyword>
<dbReference type="HOGENOM" id="CLU_007127_0_2_4"/>
<dbReference type="Proteomes" id="UP000011021">
    <property type="component" value="Unassembled WGS sequence"/>
</dbReference>
<evidence type="ECO:0000256" key="6">
    <source>
        <dbReference type="ARBA" id="ARBA00022842"/>
    </source>
</evidence>
<evidence type="ECO:0000313" key="14">
    <source>
        <dbReference type="Proteomes" id="UP000011021"/>
    </source>
</evidence>
<dbReference type="EMBL" id="AEQP01000022">
    <property type="protein sequence ID" value="EFV94333.1"/>
    <property type="molecule type" value="Genomic_DNA"/>
</dbReference>
<evidence type="ECO:0000256" key="10">
    <source>
        <dbReference type="ARBA" id="ARBA00034269"/>
    </source>
</evidence>
<name>E7S0I4_9BURK</name>
<dbReference type="AlphaFoldDB" id="E7S0I4"/>
<evidence type="ECO:0000256" key="7">
    <source>
        <dbReference type="ARBA" id="ARBA00022989"/>
    </source>
</evidence>
<comment type="function">
    <text evidence="11">Mediates influx of magnesium ions. Alternates between open and closed states. Activated by low cytoplasmic Mg(2+) levels. Inactive when cytoplasmic Mg(2+) levels are high.</text>
</comment>
<sequence>MMINCAVYADGKRQADIAIDELPHVLANSEGFAWIALKDPVPTEILMLQEILDLPELAVEDTLHGGQRSKVEEYDRMLFVTMKVAEQYDGEIHYGDLYIFVNSRFVLSIRNNVRRGFSDVRARAEREVELLQQGPIFVLYALTDAVVDRFIPIVDDLEEQLESVETEIFREQPTREMMLRLHSMKQDVTELRHAVPAVRDELFLRLCTSRDTPANGGGLQDYFRDVHDHLQRITLSLDGVRDGILMAMQVNMSLIGLEQSEVSKKLAAWAAIFAMMTTLAGIWGMNFEFMPELKWKMGYPVALLLMAAIGLILYRRFRKVGWL</sequence>
<dbReference type="Gene3D" id="1.20.58.340">
    <property type="entry name" value="Magnesium transport protein CorA, transmembrane region"/>
    <property type="match status" value="2"/>
</dbReference>
<comment type="catalytic activity">
    <reaction evidence="10">
        <text>Mg(2+)(in) = Mg(2+)(out)</text>
        <dbReference type="Rhea" id="RHEA:29827"/>
        <dbReference type="ChEBI" id="CHEBI:18420"/>
    </reaction>
</comment>
<evidence type="ECO:0000256" key="3">
    <source>
        <dbReference type="ARBA" id="ARBA00022448"/>
    </source>
</evidence>
<evidence type="ECO:0000256" key="9">
    <source>
        <dbReference type="ARBA" id="ARBA00023136"/>
    </source>
</evidence>
<gene>
    <name evidence="13" type="ORF">HMPREF0551_2448</name>
</gene>
<comment type="subcellular location">
    <subcellularLocation>
        <location evidence="1">Cell membrane</location>
        <topology evidence="1">Multi-pass membrane protein</topology>
    </subcellularLocation>
</comment>
<evidence type="ECO:0000256" key="2">
    <source>
        <dbReference type="ARBA" id="ARBA00009765"/>
    </source>
</evidence>
<dbReference type="PANTHER" id="PTHR46494:SF1">
    <property type="entry name" value="CORA FAMILY METAL ION TRANSPORTER (EUROFUNG)"/>
    <property type="match status" value="1"/>
</dbReference>